<evidence type="ECO:0008006" key="3">
    <source>
        <dbReference type="Google" id="ProtNLM"/>
    </source>
</evidence>
<proteinExistence type="predicted"/>
<dbReference type="RefSeq" id="WP_012016752.1">
    <property type="nucleotide sequence ID" value="NC_009436.1"/>
</dbReference>
<organism evidence="1 2">
    <name type="scientific">Enterobacter sp. (strain 638)</name>
    <dbReference type="NCBI Taxonomy" id="399742"/>
    <lineage>
        <taxon>Bacteria</taxon>
        <taxon>Pseudomonadati</taxon>
        <taxon>Pseudomonadota</taxon>
        <taxon>Gammaproteobacteria</taxon>
        <taxon>Enterobacterales</taxon>
        <taxon>Enterobacteriaceae</taxon>
        <taxon>Enterobacter</taxon>
    </lineage>
</organism>
<keyword evidence="2" id="KW-1185">Reference proteome</keyword>
<accession>A0A9J9GF93</accession>
<name>A0A9J9GF93_ENT38</name>
<dbReference type="NCBIfam" id="TIGR04255">
    <property type="entry name" value="sporadTIGR04255"/>
    <property type="match status" value="1"/>
</dbReference>
<sequence>MTRKLPTRLRKDLLVGVIFEMRFESLVPLSNILPGLLFKHLPGASITKTPVSEIPESIRNSDPNFIYAPLVVLETEKYQVHIGDKVLQVIYNVPYDGWDKFKSVIIDIYENVMSYSLINNIIRFSLKYIDIIESESGVSLDKMLNVNFSMGACKLDFNTSQARTEIHTVDSVVVIQMAGGAKAEFANSSLRSREGFLIDVDCIRNVTTRDLKYFERELSGGLEDLHNITKEYFFSFLTDEGLELLGAEYD</sequence>
<reference evidence="2" key="1">
    <citation type="journal article" date="2010" name="PLoS Genet.">
        <title>Genome sequence of the plant growth promoting endophytic bacterium Enterobacter sp. 638.</title>
        <authorList>
            <person name="Taghavi S."/>
            <person name="van der Lelie D."/>
            <person name="Hoffman A."/>
            <person name="Zhang Y.B."/>
            <person name="Walla M.D."/>
            <person name="Vangronsveld J."/>
            <person name="Newman L."/>
            <person name="Monchy S."/>
        </authorList>
    </citation>
    <scope>NUCLEOTIDE SEQUENCE [LARGE SCALE GENOMIC DNA]</scope>
    <source>
        <strain evidence="2">638</strain>
    </source>
</reference>
<dbReference type="EMBL" id="CP000653">
    <property type="protein sequence ID" value="ABP60033.1"/>
    <property type="molecule type" value="Genomic_DNA"/>
</dbReference>
<dbReference type="OrthoDB" id="5767768at2"/>
<evidence type="ECO:0000313" key="1">
    <source>
        <dbReference type="EMBL" id="ABP60033.1"/>
    </source>
</evidence>
<dbReference type="Proteomes" id="UP000000230">
    <property type="component" value="Chromosome"/>
</dbReference>
<dbReference type="KEGG" id="ent:Ent638_1352"/>
<evidence type="ECO:0000313" key="2">
    <source>
        <dbReference type="Proteomes" id="UP000000230"/>
    </source>
</evidence>
<dbReference type="AlphaFoldDB" id="A0A9J9GF93"/>
<dbReference type="InterPro" id="IPR026349">
    <property type="entry name" value="CHP04255"/>
</dbReference>
<protein>
    <recommendedName>
        <fullName evidence="3">TIGR04255 family protein</fullName>
    </recommendedName>
</protein>
<gene>
    <name evidence="1" type="ordered locus">Ent638_1352</name>
</gene>